<organism evidence="1">
    <name type="scientific">Ophidiomyces ophidiicola</name>
    <dbReference type="NCBI Taxonomy" id="1387563"/>
    <lineage>
        <taxon>Eukaryota</taxon>
        <taxon>Fungi</taxon>
        <taxon>Dikarya</taxon>
        <taxon>Ascomycota</taxon>
        <taxon>Pezizomycotina</taxon>
        <taxon>Eurotiomycetes</taxon>
        <taxon>Eurotiomycetidae</taxon>
        <taxon>Onygenales</taxon>
        <taxon>Onygenaceae</taxon>
        <taxon>Ophidiomyces</taxon>
    </lineage>
</organism>
<sequence length="1032" mass="114916">MAWSTSSLVVATCCVVLLFANPTAAFGAGNIASLSKIEGQNWRHGDIEDVLLSLVIARVAGGKKFSKLDVKRVYFGNWLRDYSQAVDVGTVKYVSAEAIRILLWVLGFLSFGYGTAEFEVTTDRLGCYQPTEHIDNPLGYAEGDDARRYDKRLRGPVDARRELSIDPRSGLKNYIASEDAGIATSAGLLRNVFRRCIELGRSYGRSRDKNEFYEALRLLGTGLHCLEDFSAHSNYTELSLIELGEQDIFPHVGRRTAIQLQGANRPVYPIVTGTFGGVDFLHSVMGEFSDKATQSELQSLEGVMEQSQGQGGRKSFIQELLNKIPSDILGGQNNAAKMDEFQANAQQQQQAANISPKKPEEWTRYLDDVRRQIYPILEWHDNLIKTISEAIDKIPLIGELIEQIQNEINLFVFSVIAPYVMPIISQVKRELETGSSEVIQSSRAQQHNIFNDDNSTDPTHSMLSKDHFSNLLNEPAGKVAQTVVRWAVPQIMEAWDNENTDIDRTLTRIIHGVFHHPAHRGYGEDGQADIRRDMFAAVEKWWRDQGRGQDSLRNQLSREGVRKGDNHKPGVHDTGHGCGKPLALPKGKSGSSGGGGGGGGRSNDTDQLAKAAKAAVGGGILGDLVGGIVGSAGTEVLAGSSGYDGGRHTAQEYKKENKAQEYGGNYGDHGYKQKEKYGGSYGGDYEDDKKNKKKSKGYGDDDDDDKKYKKEKKYKGYDDDDDDDEYKKKKKDKKYKDYDDDDDKKKSKHEKKRSEEYGRSEYGQSGHGGGSYGRQQEHSQSAYREDSGYGRQQQSGGYGGDSYGQQQGYSESTRRDDSGYGRHQQSDGYGGASYGREQEHSQTTYRDDSGYGRQQQSGGYGGDSYGQQQGYSESTRRDDSGYERHQQSGGYGGASYRREQEHSQSTYRDDSGYGRHEQSGGYGGGQHQSGYGQERQTGGYGGGQGGYSSGYGQETRQQHGGYESQGRRRSKSRERESGRYESSAYGGRNDGRYGSEEREFGGQQSYQRRYDNDRDRSDDEGYDRRRQHHRRD</sequence>
<comment type="caution">
    <text evidence="1">The sequence shown here is derived from an EMBL/GenBank/DDBJ whole genome shotgun (WGS) entry which is preliminary data.</text>
</comment>
<name>A0ACB8UXW9_9EURO</name>
<proteinExistence type="predicted"/>
<accession>A0ACB8UXW9</accession>
<evidence type="ECO:0000313" key="1">
    <source>
        <dbReference type="EMBL" id="KAI2387539.1"/>
    </source>
</evidence>
<reference evidence="1" key="1">
    <citation type="journal article" date="2022" name="bioRxiv">
        <title>Population genetic analysis of Ophidiomyces ophidiicola, the causative agent of snake fungal disease, indicates recent introductions to the USA.</title>
        <authorList>
            <person name="Ladner J.T."/>
            <person name="Palmer J.M."/>
            <person name="Ettinger C.L."/>
            <person name="Stajich J.E."/>
            <person name="Farrell T.M."/>
            <person name="Glorioso B.M."/>
            <person name="Lawson B."/>
            <person name="Price S.J."/>
            <person name="Stengle A.G."/>
            <person name="Grear D.A."/>
            <person name="Lorch J.M."/>
        </authorList>
    </citation>
    <scope>NUCLEOTIDE SEQUENCE</scope>
    <source>
        <strain evidence="1">NWHC 24266-5</strain>
    </source>
</reference>
<protein>
    <submittedName>
        <fullName evidence="1">Uncharacterized protein</fullName>
    </submittedName>
</protein>
<dbReference type="EMBL" id="JALBCA010000038">
    <property type="protein sequence ID" value="KAI2387539.1"/>
    <property type="molecule type" value="Genomic_DNA"/>
</dbReference>
<gene>
    <name evidence="1" type="ORF">LOY88_003029</name>
</gene>